<dbReference type="EMBL" id="BGPR01000062">
    <property type="protein sequence ID" value="GBL88743.1"/>
    <property type="molecule type" value="Genomic_DNA"/>
</dbReference>
<comment type="caution">
    <text evidence="1">The sequence shown here is derived from an EMBL/GenBank/DDBJ whole genome shotgun (WGS) entry which is preliminary data.</text>
</comment>
<keyword evidence="2" id="KW-1185">Reference proteome</keyword>
<dbReference type="Proteomes" id="UP000499080">
    <property type="component" value="Unassembled WGS sequence"/>
</dbReference>
<evidence type="ECO:0000313" key="1">
    <source>
        <dbReference type="EMBL" id="GBL88743.1"/>
    </source>
</evidence>
<sequence length="278" mass="31825">MFVLAAKFLSKVAKNKILHWHFLEAGHGKGAPDGVGGCLKRTADRIVARGIDIPNIDVPIDQLKIHRKGVNTFRVASAEINDCDKIEVTLPSFTSILRAHEISWTKEENLNQVRRLTCTMCLADQQCHHYTIGQILIKAKDSGDSDSDDEHIIDTNIKKRRLCYSEVYSDTNDSDSSSSMQNYFNDCLKNPKVNYYIIVTLSGKKSFHYYIGLVLQHHDEELVVKFMKKSSGKKFVFPEIEDISSIDLKDIICILNQLLVNNRQHYEFIINEKYMKLL</sequence>
<protein>
    <submittedName>
        <fullName evidence="1">Uncharacterized protein</fullName>
    </submittedName>
</protein>
<dbReference type="OrthoDB" id="6710353at2759"/>
<proteinExistence type="predicted"/>
<organism evidence="1 2">
    <name type="scientific">Araneus ventricosus</name>
    <name type="common">Orbweaver spider</name>
    <name type="synonym">Epeira ventricosa</name>
    <dbReference type="NCBI Taxonomy" id="182803"/>
    <lineage>
        <taxon>Eukaryota</taxon>
        <taxon>Metazoa</taxon>
        <taxon>Ecdysozoa</taxon>
        <taxon>Arthropoda</taxon>
        <taxon>Chelicerata</taxon>
        <taxon>Arachnida</taxon>
        <taxon>Araneae</taxon>
        <taxon>Araneomorphae</taxon>
        <taxon>Entelegynae</taxon>
        <taxon>Araneoidea</taxon>
        <taxon>Araneidae</taxon>
        <taxon>Araneus</taxon>
    </lineage>
</organism>
<reference evidence="1 2" key="1">
    <citation type="journal article" date="2019" name="Sci. Rep.">
        <title>Orb-weaving spider Araneus ventricosus genome elucidates the spidroin gene catalogue.</title>
        <authorList>
            <person name="Kono N."/>
            <person name="Nakamura H."/>
            <person name="Ohtoshi R."/>
            <person name="Moran D.A.P."/>
            <person name="Shinohara A."/>
            <person name="Yoshida Y."/>
            <person name="Fujiwara M."/>
            <person name="Mori M."/>
            <person name="Tomita M."/>
            <person name="Arakawa K."/>
        </authorList>
    </citation>
    <scope>NUCLEOTIDE SEQUENCE [LARGE SCALE GENOMIC DNA]</scope>
</reference>
<accession>A0A4Y2B9L6</accession>
<gene>
    <name evidence="1" type="ORF">AVEN_158880_1</name>
</gene>
<dbReference type="AlphaFoldDB" id="A0A4Y2B9L6"/>
<evidence type="ECO:0000313" key="2">
    <source>
        <dbReference type="Proteomes" id="UP000499080"/>
    </source>
</evidence>
<name>A0A4Y2B9L6_ARAVE</name>